<dbReference type="Gene3D" id="1.25.40.10">
    <property type="entry name" value="Tetratricopeptide repeat domain"/>
    <property type="match status" value="1"/>
</dbReference>
<dbReference type="EMBL" id="PVTD01000005">
    <property type="protein sequence ID" value="PRY23182.1"/>
    <property type="molecule type" value="Genomic_DNA"/>
</dbReference>
<organism evidence="1 2">
    <name type="scientific">Aliiruegeria haliotis</name>
    <dbReference type="NCBI Taxonomy" id="1280846"/>
    <lineage>
        <taxon>Bacteria</taxon>
        <taxon>Pseudomonadati</taxon>
        <taxon>Pseudomonadota</taxon>
        <taxon>Alphaproteobacteria</taxon>
        <taxon>Rhodobacterales</taxon>
        <taxon>Roseobacteraceae</taxon>
        <taxon>Aliiruegeria</taxon>
    </lineage>
</organism>
<proteinExistence type="predicted"/>
<dbReference type="RefSeq" id="WP_106205482.1">
    <property type="nucleotide sequence ID" value="NZ_PVTD01000005.1"/>
</dbReference>
<dbReference type="Proteomes" id="UP000239480">
    <property type="component" value="Unassembled WGS sequence"/>
</dbReference>
<reference evidence="1 2" key="1">
    <citation type="submission" date="2018-03" db="EMBL/GenBank/DDBJ databases">
        <title>Genomic Encyclopedia of Archaeal and Bacterial Type Strains, Phase II (KMG-II): from individual species to whole genera.</title>
        <authorList>
            <person name="Goeker M."/>
        </authorList>
    </citation>
    <scope>NUCLEOTIDE SEQUENCE [LARGE SCALE GENOMIC DNA]</scope>
    <source>
        <strain evidence="1 2">DSM 29328</strain>
    </source>
</reference>
<dbReference type="SUPFAM" id="SSF48452">
    <property type="entry name" value="TPR-like"/>
    <property type="match status" value="1"/>
</dbReference>
<dbReference type="AlphaFoldDB" id="A0A2T0RPW6"/>
<keyword evidence="2" id="KW-1185">Reference proteome</keyword>
<name>A0A2T0RPW6_9RHOB</name>
<accession>A0A2T0RPW6</accession>
<evidence type="ECO:0000313" key="1">
    <source>
        <dbReference type="EMBL" id="PRY23182.1"/>
    </source>
</evidence>
<comment type="caution">
    <text evidence="1">The sequence shown here is derived from an EMBL/GenBank/DDBJ whole genome shotgun (WGS) entry which is preliminary data.</text>
</comment>
<sequence>MKEDLTREAVLEQLARMLSSPDFTAGPRVQKFLTHLVNEELDGRGELLRGTALAMDVFGRGADFDSNNDPIVRIEAVKLRKAIEHYYLTSGTEDDIVISVPKGRYRPEFERRKVAPAQRAAPSMHGLPTLAILRFEGGDSEKAQLYRDGLPEEIALELARFGQIRVISGWLNTPEDDESVPAELEGRTNYILRGNVREAAGSLRVSVQLSRVPGETLVWSDRFRVGADEADPFEVQERIARQCATRMADAYGAVAEDLSAQFSGRAAADASVFEALLAFHAHMRTSRLASLQEFRDLSEAAVRDNPSSGLAHALVAIGLIEAASLGVMPVSDIIDPGRGHAEKAIALAPNCQEALFAAAAFAQARGDDARYRNLIDRAVEANQNGTLLTALAGGWFAKAGDFEKGLALVDDARARNPLLPIWTTIALAIRPLVEGDFQTASAMVRHVDARDSLYDWMLIAAAHELAGQHDLAREALSVFDRAQLDPVEYASTIPMSPELAQRLQVGLTAAQEKASSGNTD</sequence>
<protein>
    <submittedName>
        <fullName evidence="1">TolB-like protein</fullName>
    </submittedName>
</protein>
<dbReference type="InterPro" id="IPR011990">
    <property type="entry name" value="TPR-like_helical_dom_sf"/>
</dbReference>
<dbReference type="OrthoDB" id="54411at2"/>
<gene>
    <name evidence="1" type="ORF">CLV78_105236</name>
</gene>
<evidence type="ECO:0000313" key="2">
    <source>
        <dbReference type="Proteomes" id="UP000239480"/>
    </source>
</evidence>